<gene>
    <name evidence="3" type="ORF">TWF506_006986</name>
</gene>
<dbReference type="PANTHER" id="PTHR12661">
    <property type="entry name" value="PETER PAN-RELATED"/>
    <property type="match status" value="1"/>
</dbReference>
<feature type="compositionally biased region" description="Acidic residues" evidence="1">
    <location>
        <begin position="462"/>
        <end position="491"/>
    </location>
</feature>
<organism evidence="3 4">
    <name type="scientific">Arthrobotrys conoides</name>
    <dbReference type="NCBI Taxonomy" id="74498"/>
    <lineage>
        <taxon>Eukaryota</taxon>
        <taxon>Fungi</taxon>
        <taxon>Dikarya</taxon>
        <taxon>Ascomycota</taxon>
        <taxon>Pezizomycotina</taxon>
        <taxon>Orbiliomycetes</taxon>
        <taxon>Orbiliales</taxon>
        <taxon>Orbiliaceae</taxon>
        <taxon>Arthrobotrys</taxon>
    </lineage>
</organism>
<protein>
    <recommendedName>
        <fullName evidence="2">Brix domain-containing protein</fullName>
    </recommendedName>
</protein>
<dbReference type="InterPro" id="IPR045112">
    <property type="entry name" value="PPAN-like"/>
</dbReference>
<feature type="region of interest" description="Disordered" evidence="1">
    <location>
        <begin position="1"/>
        <end position="32"/>
    </location>
</feature>
<sequence length="491" mass="54828">MPENLRSSRAASPTSSSFTIKDSHQPSTCPNTWETIELASPTLKLTTRTSKMARRRSKRRTHVADPTRQNPTASTAVTSKTPLSSTASRTPKTMIIRTGTSPVGPSVSTLVHDLRRVMEPYTASRLRERKSNKVKDFTTMAGPLGVTQILMFSRSENGNVTLRILRTPRGPTLHFRVENYSLCKDVAKGQRHGGAKSTGKEYLSPPLLVMSNLVTPTTGKPANHEILTQSMFQSMLPPISAQTISLKSVKRVLLLNRELPDLKDIETLKEDEEYIVDLRHYSITTRPTGVPRAIRKLNRASQPAKSARGAIPDLGGLADISEYLLDPSAAGGGYTSESEVDTDAEVEVAVPGIQKAGRVKKVSEDGGGAERKAVKLQELGPRMRLKLVKIEEGVNDGRILWHSFVKKTREEERQLEKKAKDKEKVKAERKRVQEENVKRKKSKDKKEGEEDDELEKETGWSGDEDIWSDEEMQEDSEEEQDDDEDEDMEDQ</sequence>
<feature type="compositionally biased region" description="Polar residues" evidence="1">
    <location>
        <begin position="67"/>
        <end position="91"/>
    </location>
</feature>
<dbReference type="SMART" id="SM00879">
    <property type="entry name" value="Brix"/>
    <property type="match status" value="1"/>
</dbReference>
<feature type="region of interest" description="Disordered" evidence="1">
    <location>
        <begin position="48"/>
        <end position="103"/>
    </location>
</feature>
<feature type="compositionally biased region" description="Basic residues" evidence="1">
    <location>
        <begin position="51"/>
        <end position="61"/>
    </location>
</feature>
<dbReference type="AlphaFoldDB" id="A0AAN8PN52"/>
<dbReference type="PANTHER" id="PTHR12661:SF5">
    <property type="entry name" value="SUPPRESSOR OF SWI4 1 HOMOLOG"/>
    <property type="match status" value="1"/>
</dbReference>
<dbReference type="Pfam" id="PF04427">
    <property type="entry name" value="Brix"/>
    <property type="match status" value="1"/>
</dbReference>
<keyword evidence="4" id="KW-1185">Reference proteome</keyword>
<feature type="compositionally biased region" description="Low complexity" evidence="1">
    <location>
        <begin position="7"/>
        <end position="17"/>
    </location>
</feature>
<name>A0AAN8PN52_9PEZI</name>
<dbReference type="GO" id="GO:0019843">
    <property type="term" value="F:rRNA binding"/>
    <property type="evidence" value="ECO:0007669"/>
    <property type="project" value="InterPro"/>
</dbReference>
<reference evidence="3 4" key="1">
    <citation type="submission" date="2019-10" db="EMBL/GenBank/DDBJ databases">
        <authorList>
            <person name="Palmer J.M."/>
        </authorList>
    </citation>
    <scope>NUCLEOTIDE SEQUENCE [LARGE SCALE GENOMIC DNA]</scope>
    <source>
        <strain evidence="3 4">TWF506</strain>
    </source>
</reference>
<dbReference type="Proteomes" id="UP001307849">
    <property type="component" value="Unassembled WGS sequence"/>
</dbReference>
<dbReference type="GO" id="GO:0006364">
    <property type="term" value="P:rRNA processing"/>
    <property type="evidence" value="ECO:0007669"/>
    <property type="project" value="InterPro"/>
</dbReference>
<dbReference type="GO" id="GO:0030687">
    <property type="term" value="C:preribosome, large subunit precursor"/>
    <property type="evidence" value="ECO:0007669"/>
    <property type="project" value="TreeGrafter"/>
</dbReference>
<proteinExistence type="predicted"/>
<dbReference type="PROSITE" id="PS50833">
    <property type="entry name" value="BRIX"/>
    <property type="match status" value="1"/>
</dbReference>
<evidence type="ECO:0000256" key="1">
    <source>
        <dbReference type="SAM" id="MobiDB-lite"/>
    </source>
</evidence>
<dbReference type="GO" id="GO:0000027">
    <property type="term" value="P:ribosomal large subunit assembly"/>
    <property type="evidence" value="ECO:0007669"/>
    <property type="project" value="TreeGrafter"/>
</dbReference>
<comment type="caution">
    <text evidence="3">The sequence shown here is derived from an EMBL/GenBank/DDBJ whole genome shotgun (WGS) entry which is preliminary data.</text>
</comment>
<feature type="compositionally biased region" description="Basic and acidic residues" evidence="1">
    <location>
        <begin position="411"/>
        <end position="437"/>
    </location>
</feature>
<evidence type="ECO:0000313" key="3">
    <source>
        <dbReference type="EMBL" id="KAK6517108.1"/>
    </source>
</evidence>
<accession>A0AAN8PN52</accession>
<evidence type="ECO:0000259" key="2">
    <source>
        <dbReference type="PROSITE" id="PS50833"/>
    </source>
</evidence>
<feature type="domain" description="Brix" evidence="2">
    <location>
        <begin position="93"/>
        <end position="396"/>
    </location>
</feature>
<evidence type="ECO:0000313" key="4">
    <source>
        <dbReference type="Proteomes" id="UP001307849"/>
    </source>
</evidence>
<dbReference type="InterPro" id="IPR007109">
    <property type="entry name" value="Brix"/>
</dbReference>
<feature type="region of interest" description="Disordered" evidence="1">
    <location>
        <begin position="411"/>
        <end position="491"/>
    </location>
</feature>
<dbReference type="EMBL" id="JAVHJM010000003">
    <property type="protein sequence ID" value="KAK6517108.1"/>
    <property type="molecule type" value="Genomic_DNA"/>
</dbReference>